<comment type="subcellular location">
    <subcellularLocation>
        <location evidence="2">Cell membrane</location>
        <topology evidence="2">Multi-pass membrane protein</topology>
    </subcellularLocation>
</comment>
<keyword evidence="16" id="KW-1185">Reference proteome</keyword>
<evidence type="ECO:0000256" key="10">
    <source>
        <dbReference type="ARBA" id="ARBA00023012"/>
    </source>
</evidence>
<dbReference type="InterPro" id="IPR003594">
    <property type="entry name" value="HATPase_dom"/>
</dbReference>
<dbReference type="PROSITE" id="PS50110">
    <property type="entry name" value="RESPONSE_REGULATORY"/>
    <property type="match status" value="1"/>
</dbReference>
<dbReference type="EC" id="2.7.13.3" evidence="3"/>
<dbReference type="PANTHER" id="PTHR45339:SF1">
    <property type="entry name" value="HYBRID SIGNAL TRANSDUCTION HISTIDINE KINASE J"/>
    <property type="match status" value="1"/>
</dbReference>
<dbReference type="Gene3D" id="3.30.565.10">
    <property type="entry name" value="Histidine kinase-like ATPase, C-terminal domain"/>
    <property type="match status" value="1"/>
</dbReference>
<keyword evidence="7" id="KW-0547">Nucleotide-binding</keyword>
<proteinExistence type="predicted"/>
<organism evidence="15 16">
    <name type="scientific">Ramlibacter terrae</name>
    <dbReference type="NCBI Taxonomy" id="2732511"/>
    <lineage>
        <taxon>Bacteria</taxon>
        <taxon>Pseudomonadati</taxon>
        <taxon>Pseudomonadota</taxon>
        <taxon>Betaproteobacteria</taxon>
        <taxon>Burkholderiales</taxon>
        <taxon>Comamonadaceae</taxon>
        <taxon>Ramlibacter</taxon>
    </lineage>
</organism>
<keyword evidence="11" id="KW-0472">Membrane</keyword>
<feature type="domain" description="Histidine kinase" evidence="13">
    <location>
        <begin position="1"/>
        <end position="153"/>
    </location>
</feature>
<comment type="catalytic activity">
    <reaction evidence="1">
        <text>ATP + protein L-histidine = ADP + protein N-phospho-L-histidine.</text>
        <dbReference type="EC" id="2.7.13.3"/>
    </reaction>
</comment>
<dbReference type="Proteomes" id="UP000500826">
    <property type="component" value="Chromosome"/>
</dbReference>
<evidence type="ECO:0000313" key="16">
    <source>
        <dbReference type="Proteomes" id="UP000500826"/>
    </source>
</evidence>
<keyword evidence="10" id="KW-0902">Two-component regulatory system</keyword>
<dbReference type="CDD" id="cd17546">
    <property type="entry name" value="REC_hyHK_CKI1_RcsC-like"/>
    <property type="match status" value="1"/>
</dbReference>
<evidence type="ECO:0000256" key="12">
    <source>
        <dbReference type="PROSITE-ProRule" id="PRU00169"/>
    </source>
</evidence>
<dbReference type="InterPro" id="IPR036641">
    <property type="entry name" value="HPT_dom_sf"/>
</dbReference>
<dbReference type="CDD" id="cd16922">
    <property type="entry name" value="HATPase_EvgS-ArcB-TorS-like"/>
    <property type="match status" value="1"/>
</dbReference>
<gene>
    <name evidence="15" type="ORF">HK414_10510</name>
</gene>
<dbReference type="InterPro" id="IPR005467">
    <property type="entry name" value="His_kinase_dom"/>
</dbReference>
<evidence type="ECO:0000256" key="9">
    <source>
        <dbReference type="ARBA" id="ARBA00022989"/>
    </source>
</evidence>
<dbReference type="EMBL" id="CP053418">
    <property type="protein sequence ID" value="QJW84159.1"/>
    <property type="molecule type" value="Genomic_DNA"/>
</dbReference>
<keyword evidence="9" id="KW-1133">Transmembrane helix</keyword>
<dbReference type="Pfam" id="PF00072">
    <property type="entry name" value="Response_reg"/>
    <property type="match status" value="1"/>
</dbReference>
<feature type="modified residue" description="4-aspartylphosphate" evidence="12">
    <location>
        <position position="223"/>
    </location>
</feature>
<dbReference type="InterPro" id="IPR001789">
    <property type="entry name" value="Sig_transdc_resp-reg_receiver"/>
</dbReference>
<dbReference type="PANTHER" id="PTHR45339">
    <property type="entry name" value="HYBRID SIGNAL TRANSDUCTION HISTIDINE KINASE J"/>
    <property type="match status" value="1"/>
</dbReference>
<evidence type="ECO:0000256" key="6">
    <source>
        <dbReference type="ARBA" id="ARBA00022692"/>
    </source>
</evidence>
<evidence type="ECO:0000256" key="7">
    <source>
        <dbReference type="ARBA" id="ARBA00022741"/>
    </source>
</evidence>
<keyword evidence="6" id="KW-0812">Transmembrane</keyword>
<dbReference type="InterPro" id="IPR004358">
    <property type="entry name" value="Sig_transdc_His_kin-like_C"/>
</dbReference>
<keyword evidence="5 12" id="KW-0597">Phosphoprotein</keyword>
<name>A0ABX6P278_9BURK</name>
<dbReference type="PROSITE" id="PS50109">
    <property type="entry name" value="HIS_KIN"/>
    <property type="match status" value="1"/>
</dbReference>
<keyword evidence="8" id="KW-0067">ATP-binding</keyword>
<evidence type="ECO:0000313" key="15">
    <source>
        <dbReference type="EMBL" id="QJW84159.1"/>
    </source>
</evidence>
<evidence type="ECO:0000256" key="3">
    <source>
        <dbReference type="ARBA" id="ARBA00012438"/>
    </source>
</evidence>
<sequence>MPEMIEQVRSLIHPMALEKGLAFEVRLAPGSPAVARGDPTRLRQILLNLAGNAVKFTGKGRVSLDVSGEADGTGRVRYRFEVRDTGIGIPSEKLDILFTPFTQADRSTAREYGGSGLGLAISQRLAEAMGGRIAASSTRGLGSVFTLDVPLEPGDPDLRPAAGTEALQAVAPQRIPVAEDVEINRDILRLALTARGHHVVFAHDGEEALARVQQEPFDMVLMDVQMPVMDGVEATRRIRALPGAQRRIPIIGLTANVMSQEQSLYLRAGMDECLMKPIEWDRLAAAIARHSPAEATAQEMADDEAEAARLPAAADVPLLEERQIASLRSLGTEPEFLVLMRSIMDAAQRTADEIAASAEAGPMAAAAHRLRGSAGMGGLARISALAASLEDACASGADVQGFRAQLAQTVQETRAALLHAGQLEP</sequence>
<evidence type="ECO:0000256" key="2">
    <source>
        <dbReference type="ARBA" id="ARBA00004651"/>
    </source>
</evidence>
<dbReference type="InterPro" id="IPR008207">
    <property type="entry name" value="Sig_transdc_His_kin_Hpt_dom"/>
</dbReference>
<evidence type="ECO:0000256" key="4">
    <source>
        <dbReference type="ARBA" id="ARBA00022475"/>
    </source>
</evidence>
<feature type="domain" description="Response regulatory" evidence="14">
    <location>
        <begin position="174"/>
        <end position="291"/>
    </location>
</feature>
<evidence type="ECO:0000259" key="14">
    <source>
        <dbReference type="PROSITE" id="PS50110"/>
    </source>
</evidence>
<dbReference type="Pfam" id="PF01627">
    <property type="entry name" value="Hpt"/>
    <property type="match status" value="1"/>
</dbReference>
<protein>
    <recommendedName>
        <fullName evidence="3">histidine kinase</fullName>
        <ecNumber evidence="3">2.7.13.3</ecNumber>
    </recommendedName>
</protein>
<dbReference type="InterPro" id="IPR036890">
    <property type="entry name" value="HATPase_C_sf"/>
</dbReference>
<evidence type="ECO:0000256" key="5">
    <source>
        <dbReference type="ARBA" id="ARBA00022553"/>
    </source>
</evidence>
<accession>A0ABX6P278</accession>
<dbReference type="PRINTS" id="PR00344">
    <property type="entry name" value="BCTRLSENSOR"/>
</dbReference>
<reference evidence="15 16" key="2">
    <citation type="submission" date="2020-05" db="EMBL/GenBank/DDBJ databases">
        <authorList>
            <person name="Khan S.A."/>
            <person name="Jeon C.O."/>
            <person name="Chun B.H."/>
        </authorList>
    </citation>
    <scope>NUCLEOTIDE SEQUENCE [LARGE SCALE GENOMIC DNA]</scope>
    <source>
        <strain evidence="15 16">H242</strain>
    </source>
</reference>
<reference evidence="15 16" key="1">
    <citation type="submission" date="2020-05" db="EMBL/GenBank/DDBJ databases">
        <title>Ramlibacter rhizophilus sp. nov., isolated from rhizosphere soil of national flower Mugunghwa from South Korea.</title>
        <authorList>
            <person name="Zheng-Fei Y."/>
            <person name="Huan T."/>
        </authorList>
    </citation>
    <scope>NUCLEOTIDE SEQUENCE [LARGE SCALE GENOMIC DNA]</scope>
    <source>
        <strain evidence="15 16">H242</strain>
    </source>
</reference>
<dbReference type="Gene3D" id="1.20.120.160">
    <property type="entry name" value="HPT domain"/>
    <property type="match status" value="1"/>
</dbReference>
<dbReference type="SUPFAM" id="SSF47226">
    <property type="entry name" value="Histidine-containing phosphotransfer domain, HPT domain"/>
    <property type="match status" value="1"/>
</dbReference>
<dbReference type="Pfam" id="PF02518">
    <property type="entry name" value="HATPase_c"/>
    <property type="match status" value="1"/>
</dbReference>
<evidence type="ECO:0000256" key="1">
    <source>
        <dbReference type="ARBA" id="ARBA00000085"/>
    </source>
</evidence>
<dbReference type="SMART" id="SM00387">
    <property type="entry name" value="HATPase_c"/>
    <property type="match status" value="1"/>
</dbReference>
<evidence type="ECO:0000259" key="13">
    <source>
        <dbReference type="PROSITE" id="PS50109"/>
    </source>
</evidence>
<keyword evidence="4" id="KW-1003">Cell membrane</keyword>
<evidence type="ECO:0000256" key="8">
    <source>
        <dbReference type="ARBA" id="ARBA00022840"/>
    </source>
</evidence>
<dbReference type="Gene3D" id="3.40.50.2300">
    <property type="match status" value="1"/>
</dbReference>
<dbReference type="SMART" id="SM00448">
    <property type="entry name" value="REC"/>
    <property type="match status" value="1"/>
</dbReference>
<evidence type="ECO:0000256" key="11">
    <source>
        <dbReference type="ARBA" id="ARBA00023136"/>
    </source>
</evidence>
<dbReference type="SUPFAM" id="SSF55874">
    <property type="entry name" value="ATPase domain of HSP90 chaperone/DNA topoisomerase II/histidine kinase"/>
    <property type="match status" value="1"/>
</dbReference>
<dbReference type="SUPFAM" id="SSF52172">
    <property type="entry name" value="CheY-like"/>
    <property type="match status" value="1"/>
</dbReference>
<dbReference type="InterPro" id="IPR011006">
    <property type="entry name" value="CheY-like_superfamily"/>
</dbReference>